<evidence type="ECO:0000313" key="4">
    <source>
        <dbReference type="Proteomes" id="UP001054252"/>
    </source>
</evidence>
<name>A0AAV5JWB9_9ROSI</name>
<dbReference type="EMBL" id="BPVZ01000044">
    <property type="protein sequence ID" value="GKV15902.1"/>
    <property type="molecule type" value="Genomic_DNA"/>
</dbReference>
<dbReference type="Gene3D" id="1.20.1260.60">
    <property type="entry name" value="Vacuolar protein sorting-associated protein Ist1"/>
    <property type="match status" value="1"/>
</dbReference>
<evidence type="ECO:0000313" key="3">
    <source>
        <dbReference type="EMBL" id="GKV15902.1"/>
    </source>
</evidence>
<comment type="caution">
    <text evidence="3">The sequence shown here is derived from an EMBL/GenBank/DDBJ whole genome shotgun (WGS) entry which is preliminary data.</text>
</comment>
<feature type="region of interest" description="Disordered" evidence="2">
    <location>
        <begin position="284"/>
        <end position="325"/>
    </location>
</feature>
<evidence type="ECO:0000256" key="1">
    <source>
        <dbReference type="ARBA" id="ARBA00005536"/>
    </source>
</evidence>
<dbReference type="Pfam" id="PF03398">
    <property type="entry name" value="Ist1"/>
    <property type="match status" value="1"/>
</dbReference>
<evidence type="ECO:0000256" key="2">
    <source>
        <dbReference type="SAM" id="MobiDB-lite"/>
    </source>
</evidence>
<dbReference type="FunFam" id="1.20.1260.60:FF:000002">
    <property type="entry name" value="Vacuolar protein sorting-associated protein IST1"/>
    <property type="match status" value="1"/>
</dbReference>
<dbReference type="AlphaFoldDB" id="A0AAV5JWB9"/>
<dbReference type="PANTHER" id="PTHR12161">
    <property type="entry name" value="IST1 FAMILY MEMBER"/>
    <property type="match status" value="1"/>
</dbReference>
<organism evidence="3 4">
    <name type="scientific">Rubroshorea leprosula</name>
    <dbReference type="NCBI Taxonomy" id="152421"/>
    <lineage>
        <taxon>Eukaryota</taxon>
        <taxon>Viridiplantae</taxon>
        <taxon>Streptophyta</taxon>
        <taxon>Embryophyta</taxon>
        <taxon>Tracheophyta</taxon>
        <taxon>Spermatophyta</taxon>
        <taxon>Magnoliopsida</taxon>
        <taxon>eudicotyledons</taxon>
        <taxon>Gunneridae</taxon>
        <taxon>Pentapetalae</taxon>
        <taxon>rosids</taxon>
        <taxon>malvids</taxon>
        <taxon>Malvales</taxon>
        <taxon>Dipterocarpaceae</taxon>
        <taxon>Rubroshorea</taxon>
    </lineage>
</organism>
<dbReference type="InterPro" id="IPR005061">
    <property type="entry name" value="Ist1"/>
</dbReference>
<protein>
    <recommendedName>
        <fullName evidence="5">IST1-like protein</fullName>
    </recommendedName>
</protein>
<reference evidence="3 4" key="1">
    <citation type="journal article" date="2021" name="Commun. Biol.">
        <title>The genome of Shorea leprosula (Dipterocarpaceae) highlights the ecological relevance of drought in aseasonal tropical rainforests.</title>
        <authorList>
            <person name="Ng K.K.S."/>
            <person name="Kobayashi M.J."/>
            <person name="Fawcett J.A."/>
            <person name="Hatakeyama M."/>
            <person name="Paape T."/>
            <person name="Ng C.H."/>
            <person name="Ang C.C."/>
            <person name="Tnah L.H."/>
            <person name="Lee C.T."/>
            <person name="Nishiyama T."/>
            <person name="Sese J."/>
            <person name="O'Brien M.J."/>
            <person name="Copetti D."/>
            <person name="Mohd Noor M.I."/>
            <person name="Ong R.C."/>
            <person name="Putra M."/>
            <person name="Sireger I.Z."/>
            <person name="Indrioko S."/>
            <person name="Kosugi Y."/>
            <person name="Izuno A."/>
            <person name="Isagi Y."/>
            <person name="Lee S.L."/>
            <person name="Shimizu K.K."/>
        </authorList>
    </citation>
    <scope>NUCLEOTIDE SEQUENCE [LARGE SCALE GENOMIC DNA]</scope>
    <source>
        <strain evidence="3">214</strain>
    </source>
</reference>
<evidence type="ECO:0008006" key="5">
    <source>
        <dbReference type="Google" id="ProtNLM"/>
    </source>
</evidence>
<comment type="similarity">
    <text evidence="1">Belongs to the IST1 family.</text>
</comment>
<sequence>MWFEKLRAVVQALTKPSRWKRAVKCKKLIKQLQNHVSIQRNRKESMVRQSRADVAQLLQNGQLQKALYRVVQLYKDQQLLCAYDKIEHFCVHIMTNISHVNKQSSWQLLPIDVGEALSSLIFAASRCGELPALHLIRSLFKERFGSEFEGVNVQLRPGNLVNSQMKQYLCIKSVPDDEKLNLINEIAKEYNLRLVFQDSKAQDYSLSEQKAEVLDLEIKEVGSDTDECSTQVAKLPTLGKVMSPWLMNKQENHSTRTSVDSTSQIYETSIVYLDDLEEKKIGREVHHGLNPSGRSRSSENNAKRNCRNSMVPGTPHCHSITQDQRRRNNCGMLVKDHISWDGSMDKMNAQKGNHACSPSYVHPKLPEYDTVVAKQKNLEAEYRQHKNISLLLNR</sequence>
<keyword evidence="4" id="KW-1185">Reference proteome</keyword>
<dbReference type="GO" id="GO:0015031">
    <property type="term" value="P:protein transport"/>
    <property type="evidence" value="ECO:0007669"/>
    <property type="project" value="InterPro"/>
</dbReference>
<gene>
    <name evidence="3" type="ORF">SLEP1_g26638</name>
</gene>
<proteinExistence type="inferred from homology"/>
<dbReference type="InterPro" id="IPR042277">
    <property type="entry name" value="IST1-like"/>
</dbReference>
<accession>A0AAV5JWB9</accession>
<dbReference type="PANTHER" id="PTHR12161:SF58">
    <property type="entry name" value="REGULATOR OF VPS4 ACTIVITY IN THE MVB PATHWAY PROTEIN"/>
    <property type="match status" value="1"/>
</dbReference>
<dbReference type="Proteomes" id="UP001054252">
    <property type="component" value="Unassembled WGS sequence"/>
</dbReference>